<proteinExistence type="predicted"/>
<organism evidence="1 2">
    <name type="scientific">Actinopolymorpha cephalotaxi</name>
    <dbReference type="NCBI Taxonomy" id="504797"/>
    <lineage>
        <taxon>Bacteria</taxon>
        <taxon>Bacillati</taxon>
        <taxon>Actinomycetota</taxon>
        <taxon>Actinomycetes</taxon>
        <taxon>Propionibacteriales</taxon>
        <taxon>Actinopolymorphaceae</taxon>
        <taxon>Actinopolymorpha</taxon>
    </lineage>
</organism>
<dbReference type="RefSeq" id="WP_378079654.1">
    <property type="nucleotide sequence ID" value="NZ_JBHUHC010000001.1"/>
</dbReference>
<dbReference type="GO" id="GO:0016301">
    <property type="term" value="F:kinase activity"/>
    <property type="evidence" value="ECO:0007669"/>
    <property type="project" value="UniProtKB-KW"/>
</dbReference>
<evidence type="ECO:0000313" key="1">
    <source>
        <dbReference type="EMBL" id="SFF82538.1"/>
    </source>
</evidence>
<gene>
    <name evidence="1" type="ORF">SAMN05421678_102304</name>
</gene>
<dbReference type="InterPro" id="IPR052922">
    <property type="entry name" value="Cytidylate_Kinase-2"/>
</dbReference>
<name>A0A1I2LV91_9ACTN</name>
<evidence type="ECO:0000313" key="2">
    <source>
        <dbReference type="Proteomes" id="UP000199052"/>
    </source>
</evidence>
<dbReference type="SUPFAM" id="SSF52540">
    <property type="entry name" value="P-loop containing nucleoside triphosphate hydrolases"/>
    <property type="match status" value="1"/>
</dbReference>
<protein>
    <submittedName>
        <fullName evidence="1">Adenylate kinase</fullName>
    </submittedName>
</protein>
<dbReference type="PANTHER" id="PTHR37816">
    <property type="entry name" value="YALI0E33011P"/>
    <property type="match status" value="1"/>
</dbReference>
<keyword evidence="1" id="KW-0418">Kinase</keyword>
<accession>A0A1I2LV91</accession>
<sequence>MTGQAGAGKSTLSHALAAKSGFPLIHLDLEFWKPGWVEPSEAEWREKQRRVLAGDAWIADGNYTETLDPRLERADTVVVLVTPWWRCAGRAFLRGFRMPGRLPEGCTYSAWQRLRDEWRLIPSIWRDRRANDRELAIIAQHGHHVTRHVFKSKRAIREFLDGFDAGDGPARPPSCGCR</sequence>
<dbReference type="AlphaFoldDB" id="A0A1I2LV91"/>
<dbReference type="Gene3D" id="3.40.50.300">
    <property type="entry name" value="P-loop containing nucleotide triphosphate hydrolases"/>
    <property type="match status" value="1"/>
</dbReference>
<dbReference type="InterPro" id="IPR027417">
    <property type="entry name" value="P-loop_NTPase"/>
</dbReference>
<dbReference type="STRING" id="504797.SAMN05421678_102304"/>
<keyword evidence="1" id="KW-0808">Transferase</keyword>
<reference evidence="1 2" key="1">
    <citation type="submission" date="2016-10" db="EMBL/GenBank/DDBJ databases">
        <authorList>
            <person name="de Groot N.N."/>
        </authorList>
    </citation>
    <scope>NUCLEOTIDE SEQUENCE [LARGE SCALE GENOMIC DNA]</scope>
    <source>
        <strain evidence="1 2">CPCC 202808</strain>
    </source>
</reference>
<dbReference type="EMBL" id="FOOI01000002">
    <property type="protein sequence ID" value="SFF82538.1"/>
    <property type="molecule type" value="Genomic_DNA"/>
</dbReference>
<dbReference type="PANTHER" id="PTHR37816:SF1">
    <property type="entry name" value="TOXIN"/>
    <property type="match status" value="1"/>
</dbReference>
<dbReference type="Proteomes" id="UP000199052">
    <property type="component" value="Unassembled WGS sequence"/>
</dbReference>